<dbReference type="Gene3D" id="1.10.540.10">
    <property type="entry name" value="Acyl-CoA dehydrogenase/oxidase, N-terminal domain"/>
    <property type="match status" value="2"/>
</dbReference>
<evidence type="ECO:0000256" key="5">
    <source>
        <dbReference type="ARBA" id="ARBA00023002"/>
    </source>
</evidence>
<dbReference type="Gene3D" id="1.20.140.10">
    <property type="entry name" value="Butyryl-CoA Dehydrogenase, subunit A, domain 3"/>
    <property type="match status" value="2"/>
</dbReference>
<keyword evidence="4" id="KW-0274">FAD</keyword>
<sequence>MGIAVTEDHLELARVVRSFLAERGARGRARELLDAESEQLPAFWSELGGVGWLGLHIPEEFGGSGFGLPELVVVAAEFGAAVAPGPFVPTVIASAVIAKYGSREQKSRLLPVLTDGSEVAGFGRGGSAVVNGGVAEGETDVVLGAGLADVLVLAVGADVLIVEPARPGVAVEVPDNLDPTRRSGRVRLRGVELESSEIIAGAAEFAVAVARTLVSAEAVGGAQDALESAVEYAKVREQFGRTIGTFQAVKHHCANMLVHAETGVATVWDAARAATEDDEQFRLIAAAASTLALAGYVHNAELNIQVHGGIGFTWEHDAHLHLRRAATLAALFGGQDGPRAVFDLAVGGVRRANSLDLPEHAETLRAQVAQDVAEIVGLDDAARRRRLIATGYVMPHWPKPWGRAADAVQQLVIEQEFARAGLERPDFGITGWVILTLIQHGTQDQIDRFVLSALRGEEVWCQLFSEPNAGSDAAAVRTRATRVDGGWVLNGQKVWTSGAKECRRGLATVRTDPDAPKHRGITTVLIDMDGAGVEVRPLRQITGGSDFNEVFFTDVFVPDSDVVGEPNAGWTVARATLGNERVSIGGGLAGDEGATKLLIGLAESAQDRVTGTPETVGRFLATDQALRLLNLRRAARSIAGGAPGPEGNVTKLLLAEHIGDRARISARLLGDEVALASGAAGLVGKMLLGARGMTIAGGTSEIARNQIAERILGLPRDPLIK</sequence>
<feature type="domain" description="Acyl-CoA dehydrogenase/oxidase N-terminal" evidence="8">
    <location>
        <begin position="6"/>
        <end position="116"/>
    </location>
</feature>
<keyword evidence="10" id="KW-1185">Reference proteome</keyword>
<reference evidence="10" key="1">
    <citation type="journal article" date="2019" name="Int. J. Syst. Evol. Microbiol.">
        <title>The Global Catalogue of Microorganisms (GCM) 10K type strain sequencing project: providing services to taxonomists for standard genome sequencing and annotation.</title>
        <authorList>
            <consortium name="The Broad Institute Genomics Platform"/>
            <consortium name="The Broad Institute Genome Sequencing Center for Infectious Disease"/>
            <person name="Wu L."/>
            <person name="Ma J."/>
        </authorList>
    </citation>
    <scope>NUCLEOTIDE SEQUENCE [LARGE SCALE GENOMIC DNA]</scope>
    <source>
        <strain evidence="10">JCM 18298</strain>
    </source>
</reference>
<evidence type="ECO:0000313" key="10">
    <source>
        <dbReference type="Proteomes" id="UP001500603"/>
    </source>
</evidence>
<dbReference type="InterPro" id="IPR006091">
    <property type="entry name" value="Acyl-CoA_Oxase/DH_mid-dom"/>
</dbReference>
<dbReference type="InterPro" id="IPR009075">
    <property type="entry name" value="AcylCo_DH/oxidase_C"/>
</dbReference>
<comment type="caution">
    <text evidence="9">The sequence shown here is derived from an EMBL/GenBank/DDBJ whole genome shotgun (WGS) entry which is preliminary data.</text>
</comment>
<dbReference type="InterPro" id="IPR052161">
    <property type="entry name" value="Mycobact_Acyl-CoA_DH"/>
</dbReference>
<evidence type="ECO:0000259" key="6">
    <source>
        <dbReference type="Pfam" id="PF00441"/>
    </source>
</evidence>
<dbReference type="InterPro" id="IPR009100">
    <property type="entry name" value="AcylCoA_DH/oxidase_NM_dom_sf"/>
</dbReference>
<evidence type="ECO:0000256" key="2">
    <source>
        <dbReference type="ARBA" id="ARBA00009347"/>
    </source>
</evidence>
<dbReference type="SUPFAM" id="SSF56645">
    <property type="entry name" value="Acyl-CoA dehydrogenase NM domain-like"/>
    <property type="match status" value="2"/>
</dbReference>
<evidence type="ECO:0000259" key="8">
    <source>
        <dbReference type="Pfam" id="PF02771"/>
    </source>
</evidence>
<evidence type="ECO:0000256" key="4">
    <source>
        <dbReference type="ARBA" id="ARBA00022827"/>
    </source>
</evidence>
<evidence type="ECO:0000256" key="3">
    <source>
        <dbReference type="ARBA" id="ARBA00022630"/>
    </source>
</evidence>
<accession>A0ABP9K3G9</accession>
<dbReference type="Pfam" id="PF02770">
    <property type="entry name" value="Acyl-CoA_dh_M"/>
    <property type="match status" value="1"/>
</dbReference>
<keyword evidence="5" id="KW-0560">Oxidoreductase</keyword>
<comment type="similarity">
    <text evidence="2">Belongs to the acyl-CoA dehydrogenase family.</text>
</comment>
<feature type="domain" description="Acyl-CoA oxidase/dehydrogenase middle" evidence="7">
    <location>
        <begin position="461"/>
        <end position="555"/>
    </location>
</feature>
<keyword evidence="3" id="KW-0285">Flavoprotein</keyword>
<dbReference type="Pfam" id="PF00441">
    <property type="entry name" value="Acyl-CoA_dh_1"/>
    <property type="match status" value="2"/>
</dbReference>
<dbReference type="PANTHER" id="PTHR43292:SF4">
    <property type="entry name" value="ACYL-COA DEHYDROGENASE FADE34"/>
    <property type="match status" value="1"/>
</dbReference>
<dbReference type="PANTHER" id="PTHR43292">
    <property type="entry name" value="ACYL-COA DEHYDROGENASE"/>
    <property type="match status" value="1"/>
</dbReference>
<evidence type="ECO:0000256" key="1">
    <source>
        <dbReference type="ARBA" id="ARBA00001974"/>
    </source>
</evidence>
<organism evidence="9 10">
    <name type="scientific">Nocardia callitridis</name>
    <dbReference type="NCBI Taxonomy" id="648753"/>
    <lineage>
        <taxon>Bacteria</taxon>
        <taxon>Bacillati</taxon>
        <taxon>Actinomycetota</taxon>
        <taxon>Actinomycetes</taxon>
        <taxon>Mycobacteriales</taxon>
        <taxon>Nocardiaceae</taxon>
        <taxon>Nocardia</taxon>
    </lineage>
</organism>
<name>A0ABP9K3G9_9NOCA</name>
<proteinExistence type="inferred from homology"/>
<feature type="domain" description="Acyl-CoA dehydrogenase/oxidase C-terminal" evidence="6">
    <location>
        <begin position="567"/>
        <end position="712"/>
    </location>
</feature>
<dbReference type="Gene3D" id="2.40.110.10">
    <property type="entry name" value="Butyryl-CoA Dehydrogenase, subunit A, domain 2"/>
    <property type="match status" value="1"/>
</dbReference>
<evidence type="ECO:0000313" key="9">
    <source>
        <dbReference type="EMBL" id="GAA5050580.1"/>
    </source>
</evidence>
<dbReference type="InterPro" id="IPR037069">
    <property type="entry name" value="AcylCoA_DH/ox_N_sf"/>
</dbReference>
<gene>
    <name evidence="9" type="ORF">GCM10023318_20960</name>
</gene>
<dbReference type="InterPro" id="IPR013786">
    <property type="entry name" value="AcylCoA_DH/ox_N"/>
</dbReference>
<dbReference type="RefSeq" id="WP_345495048.1">
    <property type="nucleotide sequence ID" value="NZ_BAABJM010000002.1"/>
</dbReference>
<dbReference type="SUPFAM" id="SSF47203">
    <property type="entry name" value="Acyl-CoA dehydrogenase C-terminal domain-like"/>
    <property type="match status" value="2"/>
</dbReference>
<dbReference type="Proteomes" id="UP001500603">
    <property type="component" value="Unassembled WGS sequence"/>
</dbReference>
<comment type="cofactor">
    <cofactor evidence="1">
        <name>FAD</name>
        <dbReference type="ChEBI" id="CHEBI:57692"/>
    </cofactor>
</comment>
<dbReference type="InterPro" id="IPR036250">
    <property type="entry name" value="AcylCo_DH-like_C"/>
</dbReference>
<dbReference type="Pfam" id="PF02771">
    <property type="entry name" value="Acyl-CoA_dh_N"/>
    <property type="match status" value="1"/>
</dbReference>
<evidence type="ECO:0000259" key="7">
    <source>
        <dbReference type="Pfam" id="PF02770"/>
    </source>
</evidence>
<dbReference type="EMBL" id="BAABJM010000002">
    <property type="protein sequence ID" value="GAA5050580.1"/>
    <property type="molecule type" value="Genomic_DNA"/>
</dbReference>
<feature type="domain" description="Acyl-CoA dehydrogenase/oxidase C-terminal" evidence="6">
    <location>
        <begin position="207"/>
        <end position="333"/>
    </location>
</feature>
<dbReference type="InterPro" id="IPR046373">
    <property type="entry name" value="Acyl-CoA_Oxase/DH_mid-dom_sf"/>
</dbReference>
<protein>
    <submittedName>
        <fullName evidence="9">Acyl-CoA dehydrogenase</fullName>
    </submittedName>
</protein>